<dbReference type="InterPro" id="IPR022496">
    <property type="entry name" value="T6A_TsaB"/>
</dbReference>
<accession>A0AAT9LB34</accession>
<dbReference type="GO" id="GO:0005829">
    <property type="term" value="C:cytosol"/>
    <property type="evidence" value="ECO:0007669"/>
    <property type="project" value="TreeGrafter"/>
</dbReference>
<sequence>MGISSRGEATPLVLAIETSTVLLGVSVVAGNRVVYETALERPRVHSKMLLPLCIEALDAVGVSREDLSCIAVSAGPGSFTGLRIGCATAQGLGFSLGITVVLVPTFEVYLYQCLHLDAVAIVQGKARGQTVCALYVRETRGPSGQEGFWGRYGYREAITIGPDDFSRFYVEILKRVPSAETTWVAGDAAAEFCDEVLKMRERFIRGEALPEIERLVEVRPVDEYWRLPRPGIVGLIGSRMFLEGKGQPPSLALPQYYRKSQAEAAFGNRT</sequence>
<organism evidence="2">
    <name type="scientific">Candidatus Fermentithermobacillus carboniphilus</name>
    <dbReference type="NCBI Taxonomy" id="3085328"/>
    <lineage>
        <taxon>Bacteria</taxon>
        <taxon>Bacillati</taxon>
        <taxon>Bacillota</taxon>
        <taxon>Candidatus Fermentithermobacillia</taxon>
        <taxon>Candidatus Fermentithermobacillales</taxon>
        <taxon>Candidatus Fermentithermobacillaceae</taxon>
        <taxon>Candidatus Fermentithermobacillus</taxon>
    </lineage>
</organism>
<gene>
    <name evidence="2" type="primary">tsaB</name>
    <name evidence="2" type="ORF">IMF26_07935</name>
</gene>
<protein>
    <submittedName>
        <fullName evidence="2">tRNA (Adenosine(37)-N6)-threonylcarbamoyltransferase complex dimerization subunit type 1 TsaB</fullName>
    </submittedName>
</protein>
<dbReference type="InterPro" id="IPR043129">
    <property type="entry name" value="ATPase_NBD"/>
</dbReference>
<feature type="domain" description="Gcp-like" evidence="1">
    <location>
        <begin position="43"/>
        <end position="124"/>
    </location>
</feature>
<evidence type="ECO:0000259" key="1">
    <source>
        <dbReference type="Pfam" id="PF00814"/>
    </source>
</evidence>
<reference evidence="2" key="2">
    <citation type="journal article" date="2023" name="Biology">
        <title>Prokaryotic Life Associated with Coal-Fire Gas Vents Revealed by Metagenomics.</title>
        <authorList>
            <person name="Kadnikov V.V."/>
            <person name="Mardanov A.V."/>
            <person name="Beletsky A.V."/>
            <person name="Karnachuk O.V."/>
            <person name="Ravin N.V."/>
        </authorList>
    </citation>
    <scope>NUCLEOTIDE SEQUENCE</scope>
    <source>
        <strain evidence="2">Bu02</strain>
    </source>
</reference>
<reference evidence="2" key="1">
    <citation type="submission" date="2020-10" db="EMBL/GenBank/DDBJ databases">
        <authorList>
            <person name="Kadnikov V."/>
            <person name="Beletsky A.V."/>
            <person name="Mardanov A.V."/>
            <person name="Karnachuk O.V."/>
            <person name="Ravin N.V."/>
        </authorList>
    </citation>
    <scope>NUCLEOTIDE SEQUENCE</scope>
    <source>
        <strain evidence="2">Bu02</strain>
    </source>
</reference>
<dbReference type="KEGG" id="fcz:IMF26_07935"/>
<dbReference type="CDD" id="cd24032">
    <property type="entry name" value="ASKHA_NBD_TsaB"/>
    <property type="match status" value="1"/>
</dbReference>
<evidence type="ECO:0000313" key="2">
    <source>
        <dbReference type="EMBL" id="QUL97994.1"/>
    </source>
</evidence>
<dbReference type="InterPro" id="IPR000905">
    <property type="entry name" value="Gcp-like_dom"/>
</dbReference>
<dbReference type="PANTHER" id="PTHR11735">
    <property type="entry name" value="TRNA N6-ADENOSINE THREONYLCARBAMOYLTRANSFERASE"/>
    <property type="match status" value="1"/>
</dbReference>
<dbReference type="AlphaFoldDB" id="A0AAT9LB34"/>
<dbReference type="PANTHER" id="PTHR11735:SF11">
    <property type="entry name" value="TRNA THREONYLCARBAMOYLADENOSINE BIOSYNTHESIS PROTEIN TSAB"/>
    <property type="match status" value="1"/>
</dbReference>
<dbReference type="EMBL" id="CP062796">
    <property type="protein sequence ID" value="QUL97994.1"/>
    <property type="molecule type" value="Genomic_DNA"/>
</dbReference>
<dbReference type="NCBIfam" id="TIGR03725">
    <property type="entry name" value="T6A_YeaZ"/>
    <property type="match status" value="1"/>
</dbReference>
<proteinExistence type="predicted"/>
<dbReference type="Gene3D" id="3.30.420.40">
    <property type="match status" value="2"/>
</dbReference>
<name>A0AAT9LB34_9FIRM</name>
<dbReference type="GO" id="GO:0002949">
    <property type="term" value="P:tRNA threonylcarbamoyladenosine modification"/>
    <property type="evidence" value="ECO:0007669"/>
    <property type="project" value="InterPro"/>
</dbReference>
<dbReference type="SUPFAM" id="SSF53067">
    <property type="entry name" value="Actin-like ATPase domain"/>
    <property type="match status" value="1"/>
</dbReference>
<dbReference type="Pfam" id="PF00814">
    <property type="entry name" value="TsaD"/>
    <property type="match status" value="1"/>
</dbReference>